<keyword evidence="2" id="KW-0663">Pyridoxal phosphate</keyword>
<reference evidence="3 4" key="1">
    <citation type="submission" date="2024-02" db="EMBL/GenBank/DDBJ databases">
        <title>A novel Gemmatimonadota bacterium.</title>
        <authorList>
            <person name="Du Z.-J."/>
            <person name="Ye Y.-Q."/>
        </authorList>
    </citation>
    <scope>NUCLEOTIDE SEQUENCE [LARGE SCALE GENOMIC DNA]</scope>
    <source>
        <strain evidence="3 4">DH-20</strain>
    </source>
</reference>
<dbReference type="InterPro" id="IPR015424">
    <property type="entry name" value="PyrdxlP-dep_Trfase"/>
</dbReference>
<gene>
    <name evidence="3" type="ORF">WI372_12760</name>
</gene>
<dbReference type="EMBL" id="JBBHLI010000007">
    <property type="protein sequence ID" value="MEK9501855.1"/>
    <property type="molecule type" value="Genomic_DNA"/>
</dbReference>
<protein>
    <submittedName>
        <fullName evidence="3">DegT/DnrJ/EryC1/StrS family aminotransferase</fullName>
    </submittedName>
</protein>
<proteinExistence type="inferred from homology"/>
<accession>A0ABU9EAT9</accession>
<evidence type="ECO:0000313" key="3">
    <source>
        <dbReference type="EMBL" id="MEK9501855.1"/>
    </source>
</evidence>
<organism evidence="3 4">
    <name type="scientific">Gaopeijia maritima</name>
    <dbReference type="NCBI Taxonomy" id="3119007"/>
    <lineage>
        <taxon>Bacteria</taxon>
        <taxon>Pseudomonadati</taxon>
        <taxon>Gemmatimonadota</taxon>
        <taxon>Longimicrobiia</taxon>
        <taxon>Gaopeijiales</taxon>
        <taxon>Gaopeijiaceae</taxon>
        <taxon>Gaopeijia</taxon>
    </lineage>
</organism>
<dbReference type="Gene3D" id="3.40.640.10">
    <property type="entry name" value="Type I PLP-dependent aspartate aminotransferase-like (Major domain)"/>
    <property type="match status" value="1"/>
</dbReference>
<dbReference type="PANTHER" id="PTHR30244:SF34">
    <property type="entry name" value="DTDP-4-AMINO-4,6-DIDEOXYGALACTOSE TRANSAMINASE"/>
    <property type="match status" value="1"/>
</dbReference>
<name>A0ABU9EAT9_9BACT</name>
<dbReference type="PANTHER" id="PTHR30244">
    <property type="entry name" value="TRANSAMINASE"/>
    <property type="match status" value="1"/>
</dbReference>
<dbReference type="Pfam" id="PF01041">
    <property type="entry name" value="DegT_DnrJ_EryC1"/>
    <property type="match status" value="1"/>
</dbReference>
<dbReference type="GO" id="GO:0008483">
    <property type="term" value="F:transaminase activity"/>
    <property type="evidence" value="ECO:0007669"/>
    <property type="project" value="UniProtKB-KW"/>
</dbReference>
<dbReference type="InterPro" id="IPR015421">
    <property type="entry name" value="PyrdxlP-dep_Trfase_major"/>
</dbReference>
<keyword evidence="4" id="KW-1185">Reference proteome</keyword>
<dbReference type="SUPFAM" id="SSF53383">
    <property type="entry name" value="PLP-dependent transferases"/>
    <property type="match status" value="1"/>
</dbReference>
<comment type="caution">
    <text evidence="3">The sequence shown here is derived from an EMBL/GenBank/DDBJ whole genome shotgun (WGS) entry which is preliminary data.</text>
</comment>
<evidence type="ECO:0000313" key="4">
    <source>
        <dbReference type="Proteomes" id="UP001484239"/>
    </source>
</evidence>
<comment type="similarity">
    <text evidence="1 2">Belongs to the DegT/DnrJ/EryC1 family.</text>
</comment>
<keyword evidence="3" id="KW-0032">Aminotransferase</keyword>
<dbReference type="Proteomes" id="UP001484239">
    <property type="component" value="Unassembled WGS sequence"/>
</dbReference>
<keyword evidence="3" id="KW-0808">Transferase</keyword>
<evidence type="ECO:0000256" key="1">
    <source>
        <dbReference type="ARBA" id="ARBA00037999"/>
    </source>
</evidence>
<dbReference type="RefSeq" id="WP_405287219.1">
    <property type="nucleotide sequence ID" value="NZ_JBBHLI010000007.1"/>
</dbReference>
<dbReference type="InterPro" id="IPR000653">
    <property type="entry name" value="DegT/StrS_aminotransferase"/>
</dbReference>
<evidence type="ECO:0000256" key="2">
    <source>
        <dbReference type="RuleBase" id="RU004508"/>
    </source>
</evidence>
<sequence>MRQVPPAHTPIPPAALARLAAPAGGAEAELRAVLAERWPGTEAVLVGSGTQALTLALAALAGPEGEIALPGWGCYDLASAAVGAGVGVRLYDLDPRTLQPDPVSLARAADGAAVGVVVSFFGIPVEEARLPTDDDTLWIHDAAQAHGARFGRDSIDARADATVLSFGRGKGWTGLGGGALLLRTDRARAAVEVPALGEEVQGRLGMLVRGGAQWLLGRPAIYGLPARIPALGLGETHYHPPRRVHRMAEIAPAVLLATRAEADAEAEVRRREAAALRAALTQAAEGRLVDAIEVRAQAEPGYLRFPVLDRGGADRERGAALGVLPSYPRPLDTLEPLKPLLRTADPLPGCSRLARDLLTLPTHSRMSSRDRARLRAWSTASASVSQP</sequence>